<dbReference type="InterPro" id="IPR032432">
    <property type="entry name" value="Radical_SAM_C"/>
</dbReference>
<dbReference type="NCBIfam" id="TIGR01212">
    <property type="entry name" value="TIGR01212 family radical SAM protein"/>
    <property type="match status" value="1"/>
</dbReference>
<comment type="caution">
    <text evidence="8">The sequence shown here is derived from an EMBL/GenBank/DDBJ whole genome shotgun (WGS) entry which is preliminary data.</text>
</comment>
<dbReference type="InterPro" id="IPR005911">
    <property type="entry name" value="YhcC-like"/>
</dbReference>
<dbReference type="GO" id="GO:0003824">
    <property type="term" value="F:catalytic activity"/>
    <property type="evidence" value="ECO:0007669"/>
    <property type="project" value="InterPro"/>
</dbReference>
<dbReference type="InterPro" id="IPR006638">
    <property type="entry name" value="Elp3/MiaA/NifB-like_rSAM"/>
</dbReference>
<dbReference type="Pfam" id="PF16199">
    <property type="entry name" value="Radical_SAM_C"/>
    <property type="match status" value="1"/>
</dbReference>
<reference evidence="8 9" key="1">
    <citation type="submission" date="2013-02" db="EMBL/GenBank/DDBJ databases">
        <title>The Genome Sequence of Lactobacillus catenaformis F0143.</title>
        <authorList>
            <consortium name="The Broad Institute Genome Sequencing Platform"/>
            <person name="Earl A."/>
            <person name="Ward D."/>
            <person name="Feldgarden M."/>
            <person name="Gevers D."/>
            <person name="Izard J."/>
            <person name="Blanton J.M."/>
            <person name="Mathney J."/>
            <person name="Dewhirst F.E."/>
            <person name="Young S.K."/>
            <person name="Zeng Q."/>
            <person name="Gargeya S."/>
            <person name="Fitzgerald M."/>
            <person name="Haas B."/>
            <person name="Abouelleil A."/>
            <person name="Alvarado L."/>
            <person name="Arachchi H.M."/>
            <person name="Berlin A."/>
            <person name="Chapman S.B."/>
            <person name="Gearin G."/>
            <person name="Goldberg J."/>
            <person name="Griggs A."/>
            <person name="Gujja S."/>
            <person name="Hansen M."/>
            <person name="Heiman D."/>
            <person name="Howarth C."/>
            <person name="Larimer J."/>
            <person name="Lui A."/>
            <person name="MacDonald P.J.P."/>
            <person name="McCowen C."/>
            <person name="Montmayeur A."/>
            <person name="Murphy C."/>
            <person name="Neiman D."/>
            <person name="Pearson M."/>
            <person name="Priest M."/>
            <person name="Roberts A."/>
            <person name="Saif S."/>
            <person name="Shea T."/>
            <person name="Sisk P."/>
            <person name="Stolte C."/>
            <person name="Sykes S."/>
            <person name="Wortman J."/>
            <person name="Nusbaum C."/>
            <person name="Birren B."/>
        </authorList>
    </citation>
    <scope>NUCLEOTIDE SEQUENCE [LARGE SCALE GENOMIC DNA]</scope>
    <source>
        <strain evidence="8 9">OT 569</strain>
    </source>
</reference>
<dbReference type="EMBL" id="AGEJ01000024">
    <property type="protein sequence ID" value="EMD16180.1"/>
    <property type="molecule type" value="Genomic_DNA"/>
</dbReference>
<protein>
    <submittedName>
        <fullName evidence="8">TIGR01212 family radical SAM protein</fullName>
    </submittedName>
</protein>
<dbReference type="STRING" id="999415.HMPREF9943_01583"/>
<dbReference type="GO" id="GO:0051539">
    <property type="term" value="F:4 iron, 4 sulfur cluster binding"/>
    <property type="evidence" value="ECO:0007669"/>
    <property type="project" value="UniProtKB-KW"/>
</dbReference>
<feature type="domain" description="Elp3/MiaA/NifB-like radical SAM core" evidence="7">
    <location>
        <begin position="29"/>
        <end position="256"/>
    </location>
</feature>
<proteinExistence type="predicted"/>
<accession>M2PZQ6</accession>
<dbReference type="CDD" id="cd01335">
    <property type="entry name" value="Radical_SAM"/>
    <property type="match status" value="1"/>
</dbReference>
<evidence type="ECO:0000313" key="9">
    <source>
        <dbReference type="Proteomes" id="UP000011758"/>
    </source>
</evidence>
<organism evidence="8 9">
    <name type="scientific">Eggerthia catenaformis OT 569 = DSM 20559</name>
    <dbReference type="NCBI Taxonomy" id="999415"/>
    <lineage>
        <taxon>Bacteria</taxon>
        <taxon>Bacillati</taxon>
        <taxon>Bacillota</taxon>
        <taxon>Erysipelotrichia</taxon>
        <taxon>Erysipelotrichales</taxon>
        <taxon>Coprobacillaceae</taxon>
        <taxon>Eggerthia</taxon>
    </lineage>
</organism>
<gene>
    <name evidence="8" type="ORF">HMPREF9943_01583</name>
</gene>
<dbReference type="SFLD" id="SFLDS00029">
    <property type="entry name" value="Radical_SAM"/>
    <property type="match status" value="1"/>
</dbReference>
<name>M2PZQ6_9FIRM</name>
<dbReference type="BioCyc" id="ECAT999415-HMP:GTTI-1638-MONOMER"/>
<dbReference type="RefSeq" id="WP_004803824.1">
    <property type="nucleotide sequence ID" value="NZ_KB446649.1"/>
</dbReference>
<dbReference type="SFLD" id="SFLDG01086">
    <property type="entry name" value="elongater_protein-like"/>
    <property type="match status" value="1"/>
</dbReference>
<dbReference type="AlphaFoldDB" id="M2PZQ6"/>
<dbReference type="eggNOG" id="COG1242">
    <property type="taxonomic scope" value="Bacteria"/>
</dbReference>
<keyword evidence="6" id="KW-0411">Iron-sulfur</keyword>
<sequence>MNPFPYSLDNKRYHTYNYFLKMKYHTKVAKASLNADFTCPNRDGKKAYGGCTFCSSLGSGDFAGDINQSLMEQFQSQKVMISNKWPDCRFIAYFQAFTNTYAPLDSLKKRFEPFATLDEVAGIAIATRADCVTEEIASYLEELDTRKDVYVELGLQTIHDKTASLINRQETFEEFKNGLNLLRKHHLHVCVHIINGLPYETINMMVETAKEIGKMDIQAIKIHSLYLTYHSVLYQQYLKNPFPLLTRDDYIHLIVKQLEYLPAQIVIERLTGDAPGNDLFKPEWSGNKTTILNDIDKYMAAHHIIQGDLL</sequence>
<evidence type="ECO:0000259" key="7">
    <source>
        <dbReference type="SMART" id="SM00729"/>
    </source>
</evidence>
<dbReference type="InterPro" id="IPR007197">
    <property type="entry name" value="rSAM"/>
</dbReference>
<dbReference type="PATRIC" id="fig|999415.3.peg.1611"/>
<comment type="cofactor">
    <cofactor evidence="1">
        <name>[4Fe-4S] cluster</name>
        <dbReference type="ChEBI" id="CHEBI:49883"/>
    </cofactor>
</comment>
<evidence type="ECO:0000313" key="8">
    <source>
        <dbReference type="EMBL" id="EMD16180.1"/>
    </source>
</evidence>
<keyword evidence="9" id="KW-1185">Reference proteome</keyword>
<keyword evidence="3" id="KW-0949">S-adenosyl-L-methionine</keyword>
<dbReference type="SUPFAM" id="SSF102114">
    <property type="entry name" value="Radical SAM enzymes"/>
    <property type="match status" value="1"/>
</dbReference>
<dbReference type="Pfam" id="PF04055">
    <property type="entry name" value="Radical_SAM"/>
    <property type="match status" value="1"/>
</dbReference>
<evidence type="ECO:0000256" key="4">
    <source>
        <dbReference type="ARBA" id="ARBA00022723"/>
    </source>
</evidence>
<keyword evidence="4" id="KW-0479">Metal-binding</keyword>
<evidence type="ECO:0000256" key="2">
    <source>
        <dbReference type="ARBA" id="ARBA00022485"/>
    </source>
</evidence>
<dbReference type="Gene3D" id="3.30.750.200">
    <property type="match status" value="1"/>
</dbReference>
<dbReference type="SFLD" id="SFLDG01091">
    <property type="entry name" value="uncharacterized_CHP01210-like"/>
    <property type="match status" value="1"/>
</dbReference>
<dbReference type="SMART" id="SM00729">
    <property type="entry name" value="Elp3"/>
    <property type="match status" value="1"/>
</dbReference>
<dbReference type="PANTHER" id="PTHR11135">
    <property type="entry name" value="HISTONE ACETYLTRANSFERASE-RELATED"/>
    <property type="match status" value="1"/>
</dbReference>
<keyword evidence="5" id="KW-0408">Iron</keyword>
<dbReference type="InterPro" id="IPR039661">
    <property type="entry name" value="ELP3"/>
</dbReference>
<evidence type="ECO:0000256" key="1">
    <source>
        <dbReference type="ARBA" id="ARBA00001966"/>
    </source>
</evidence>
<keyword evidence="2" id="KW-0004">4Fe-4S</keyword>
<dbReference type="GO" id="GO:0046872">
    <property type="term" value="F:metal ion binding"/>
    <property type="evidence" value="ECO:0007669"/>
    <property type="project" value="UniProtKB-KW"/>
</dbReference>
<dbReference type="OrthoDB" id="9801689at2"/>
<dbReference type="PANTHER" id="PTHR11135:SF1">
    <property type="entry name" value="PROTEIN YHCC"/>
    <property type="match status" value="1"/>
</dbReference>
<evidence type="ECO:0000256" key="3">
    <source>
        <dbReference type="ARBA" id="ARBA00022691"/>
    </source>
</evidence>
<evidence type="ECO:0000256" key="5">
    <source>
        <dbReference type="ARBA" id="ARBA00023004"/>
    </source>
</evidence>
<dbReference type="Proteomes" id="UP000011758">
    <property type="component" value="Unassembled WGS sequence"/>
</dbReference>
<evidence type="ECO:0000256" key="6">
    <source>
        <dbReference type="ARBA" id="ARBA00023014"/>
    </source>
</evidence>
<dbReference type="InterPro" id="IPR058240">
    <property type="entry name" value="rSAM_sf"/>
</dbReference>